<name>A0A8T2PTZ9_9TELE</name>
<dbReference type="GO" id="GO:0006325">
    <property type="term" value="P:chromatin organization"/>
    <property type="evidence" value="ECO:0007669"/>
    <property type="project" value="InterPro"/>
</dbReference>
<dbReference type="EMBL" id="JAFBMS010000002">
    <property type="protein sequence ID" value="KAG9354819.1"/>
    <property type="molecule type" value="Genomic_DNA"/>
</dbReference>
<accession>A0A8T2PTZ9</accession>
<feature type="compositionally biased region" description="Low complexity" evidence="3">
    <location>
        <begin position="465"/>
        <end position="479"/>
    </location>
</feature>
<feature type="region of interest" description="Disordered" evidence="3">
    <location>
        <begin position="563"/>
        <end position="584"/>
    </location>
</feature>
<feature type="region of interest" description="Disordered" evidence="3">
    <location>
        <begin position="224"/>
        <end position="322"/>
    </location>
</feature>
<dbReference type="PANTHER" id="PTHR15502:SF7">
    <property type="entry name" value="CALCINEURIN-BINDING PROTEIN CABIN-1"/>
    <property type="match status" value="1"/>
</dbReference>
<evidence type="ECO:0000256" key="3">
    <source>
        <dbReference type="SAM" id="MobiDB-lite"/>
    </source>
</evidence>
<protein>
    <submittedName>
        <fullName evidence="4">Uncharacterized protein</fullName>
    </submittedName>
</protein>
<feature type="compositionally biased region" description="Pro residues" evidence="3">
    <location>
        <begin position="952"/>
        <end position="966"/>
    </location>
</feature>
<keyword evidence="5" id="KW-1185">Reference proteome</keyword>
<evidence type="ECO:0000313" key="4">
    <source>
        <dbReference type="EMBL" id="KAG9354819.1"/>
    </source>
</evidence>
<organism evidence="4 5">
    <name type="scientific">Albula glossodonta</name>
    <name type="common">roundjaw bonefish</name>
    <dbReference type="NCBI Taxonomy" id="121402"/>
    <lineage>
        <taxon>Eukaryota</taxon>
        <taxon>Metazoa</taxon>
        <taxon>Chordata</taxon>
        <taxon>Craniata</taxon>
        <taxon>Vertebrata</taxon>
        <taxon>Euteleostomi</taxon>
        <taxon>Actinopterygii</taxon>
        <taxon>Neopterygii</taxon>
        <taxon>Teleostei</taxon>
        <taxon>Albuliformes</taxon>
        <taxon>Albulidae</taxon>
        <taxon>Albula</taxon>
    </lineage>
</organism>
<evidence type="ECO:0000313" key="5">
    <source>
        <dbReference type="Proteomes" id="UP000824540"/>
    </source>
</evidence>
<comment type="caution">
    <text evidence="4">The sequence shown here is derived from an EMBL/GenBank/DDBJ whole genome shotgun (WGS) entry which is preliminary data.</text>
</comment>
<dbReference type="Proteomes" id="UP000824540">
    <property type="component" value="Unassembled WGS sequence"/>
</dbReference>
<sequence>MTCCPLMVCRCSVGAPEVARTDLRLEPEDSVLKRILPPLGLFFQVITAPCPPHPLHPTPTGSDEETQNDTEEPPLPAVEPTAHASEETYCLAPAKPASITSSGLHGELEAAHLHSSVLTFELKPEAVNTDQRREPALIIARVLHSFQWKRGVSVFHQAGVGGMHALSTELSAAASMLLPGIWRIPVDEIDRPGSFASHMNRSIVLLLEVLSQLKDHDTLLKVSEQPSKVHLPPMGEMTTTDVSNRAGAEDARHAPPKKPPGLTEGACPAGPEAGPREASQSQNSLQAMDTVEQEQQQQQQGVERAEKGEGGARPGSEEPMELDAGLWGGAARTAEPFPSPPVTAEAPGATAITAEPAEKGPEYSRAHELSLEELSISSKQQQLQASLAKGQLPTVGAEPAVARRPSRKRKLLEDVESGKTLLLDAYRVWQQGQKVMTYDLGRIEKIMSETFMLIKQRERVERVQQPEQSPSSSISKGSPGLIDGVVPARLSSGLADASGLSDRCVVEGEGLPQLGSSAKRKLPERERGSREAQFSMLQQLPTQTTLDLSPFRSTLSQNHHNESNVLHNREHHEQARKAPERQIGKSSLVDEDAALDQAVKFCQIQMATSAQRQLLCAQPLISVFSALPVNDNDSPTGNEVSGRVWGIPHYCQPHCSAHLDASTTPALHNYSREAMITHVRLLGVPFHTDSHGVVGILLWRRNERQLERSVPLGNPEWSSSITAQRTHRSSTACPGAPAPRSQTSARLTAVQRSAVNPSLNQVSACATMNGWIELCHNGCTDESNLSTQGCSGRPCSHIVHPDSSLKPTLPHSPISLADNWDADQSHVKSSSATCCIKMCEIEVVSNSQSVCLAHLHPSAAFSPVAMAAAPGAGVQHGPPHNSGSPQGPIAKSSSMVLPLRPVQLCAERLSRAAVRRIQWIRPFDAAVTSPSSSDTPTTPKHTKEHRDIFFPVAPPTATPLGSPPGHHPPHPQDSEAKPSSEPASKAQRPPPTTSYCPPIITQDQSQLRRHQSHPAAMAFLSQTGPAGGRPELISMQEEMRG</sequence>
<feature type="compositionally biased region" description="Polar residues" evidence="3">
    <location>
        <begin position="717"/>
        <end position="732"/>
    </location>
</feature>
<keyword evidence="2" id="KW-0539">Nucleus</keyword>
<evidence type="ECO:0000256" key="1">
    <source>
        <dbReference type="ARBA" id="ARBA00004123"/>
    </source>
</evidence>
<feature type="compositionally biased region" description="Basic and acidic residues" evidence="3">
    <location>
        <begin position="563"/>
        <end position="583"/>
    </location>
</feature>
<evidence type="ECO:0000256" key="2">
    <source>
        <dbReference type="ARBA" id="ARBA00023242"/>
    </source>
</evidence>
<dbReference type="OrthoDB" id="77564at2759"/>
<feature type="region of interest" description="Disordered" evidence="3">
    <location>
        <begin position="52"/>
        <end position="76"/>
    </location>
</feature>
<feature type="compositionally biased region" description="Polar residues" evidence="3">
    <location>
        <begin position="278"/>
        <end position="287"/>
    </location>
</feature>
<feature type="region of interest" description="Disordered" evidence="3">
    <location>
        <begin position="951"/>
        <end position="1041"/>
    </location>
</feature>
<feature type="compositionally biased region" description="Polar residues" evidence="3">
    <location>
        <begin position="881"/>
        <end position="892"/>
    </location>
</feature>
<feature type="compositionally biased region" description="Basic and acidic residues" evidence="3">
    <location>
        <begin position="521"/>
        <end position="530"/>
    </location>
</feature>
<gene>
    <name evidence="4" type="ORF">JZ751_001532</name>
</gene>
<dbReference type="PANTHER" id="PTHR15502">
    <property type="entry name" value="CALCINEURIN-BINDING PROTEIN CABIN 1-RELATED"/>
    <property type="match status" value="1"/>
</dbReference>
<feature type="compositionally biased region" description="Acidic residues" evidence="3">
    <location>
        <begin position="62"/>
        <end position="72"/>
    </location>
</feature>
<dbReference type="AlphaFoldDB" id="A0A8T2PTZ9"/>
<feature type="region of interest" description="Disordered" evidence="3">
    <location>
        <begin position="513"/>
        <end position="539"/>
    </location>
</feature>
<dbReference type="InterPro" id="IPR033053">
    <property type="entry name" value="Hir3/CABIN1"/>
</dbReference>
<proteinExistence type="predicted"/>
<feature type="region of interest" description="Disordered" evidence="3">
    <location>
        <begin position="870"/>
        <end position="892"/>
    </location>
</feature>
<feature type="region of interest" description="Disordered" evidence="3">
    <location>
        <begin position="717"/>
        <end position="741"/>
    </location>
</feature>
<dbReference type="GO" id="GO:0031491">
    <property type="term" value="F:nucleosome binding"/>
    <property type="evidence" value="ECO:0007669"/>
    <property type="project" value="TreeGrafter"/>
</dbReference>
<comment type="subcellular location">
    <subcellularLocation>
        <location evidence="1">Nucleus</location>
    </subcellularLocation>
</comment>
<reference evidence="4" key="1">
    <citation type="thesis" date="2021" institute="BYU ScholarsArchive" country="Provo, UT, USA">
        <title>Applications of and Algorithms for Genome Assembly and Genomic Analyses with an Emphasis on Marine Teleosts.</title>
        <authorList>
            <person name="Pickett B.D."/>
        </authorList>
    </citation>
    <scope>NUCLEOTIDE SEQUENCE</scope>
    <source>
        <strain evidence="4">HI-2016</strain>
    </source>
</reference>
<dbReference type="GO" id="GO:0005634">
    <property type="term" value="C:nucleus"/>
    <property type="evidence" value="ECO:0007669"/>
    <property type="project" value="UniProtKB-SubCell"/>
</dbReference>
<feature type="region of interest" description="Disordered" evidence="3">
    <location>
        <begin position="459"/>
        <end position="480"/>
    </location>
</feature>